<protein>
    <recommendedName>
        <fullName evidence="7">MHC class I-like antigen recognition-like domain-containing protein</fullName>
    </recommendedName>
</protein>
<accession>H0VLT7</accession>
<dbReference type="GO" id="GO:0002486">
    <property type="term" value="P:antigen processing and presentation of endogenous peptide antigen via MHC class I via ER pathway, TAP-independent"/>
    <property type="evidence" value="ECO:0007669"/>
    <property type="project" value="TreeGrafter"/>
</dbReference>
<dbReference type="InterPro" id="IPR011161">
    <property type="entry name" value="MHC_I-like_Ag-recog"/>
</dbReference>
<dbReference type="InterPro" id="IPR050208">
    <property type="entry name" value="MHC_class-I_related"/>
</dbReference>
<feature type="transmembrane region" description="Helical" evidence="5">
    <location>
        <begin position="243"/>
        <end position="263"/>
    </location>
</feature>
<dbReference type="HOGENOM" id="CLU_086235_0_0_1"/>
<organism evidence="8 9">
    <name type="scientific">Cavia porcellus</name>
    <name type="common">Guinea pig</name>
    <dbReference type="NCBI Taxonomy" id="10141"/>
    <lineage>
        <taxon>Eukaryota</taxon>
        <taxon>Metazoa</taxon>
        <taxon>Chordata</taxon>
        <taxon>Craniata</taxon>
        <taxon>Vertebrata</taxon>
        <taxon>Euteleostomi</taxon>
        <taxon>Mammalia</taxon>
        <taxon>Eutheria</taxon>
        <taxon>Euarchontoglires</taxon>
        <taxon>Glires</taxon>
        <taxon>Rodentia</taxon>
        <taxon>Hystricomorpha</taxon>
        <taxon>Caviidae</taxon>
        <taxon>Cavia</taxon>
    </lineage>
</organism>
<dbReference type="GeneTree" id="ENSGT01120000271825"/>
<dbReference type="PANTHER" id="PTHR16675">
    <property type="entry name" value="MHC CLASS I-RELATED"/>
    <property type="match status" value="1"/>
</dbReference>
<accession>H0VNT3</accession>
<gene>
    <name evidence="8" type="primary">LOC106026888</name>
</gene>
<sequence>MVFEALAGAAWKLARVPTGRGNPAAILCFFLAVLVLLLQLAEPLPVASAGTHSLFYEFITTPKSLPGQQQCKIQGQLDQKIFLSYDCVGAKANTSMGVLGGKLNSTKSWNDQLKTLEDLATEFRKLLWDIKLEDFASTDPHFFMARMSCLQKADGNILGFWDFGCNGKVFLHFHSNNKTWEDLLSGFSSMKEKLKNDMELREILYWTSRVDCRSWFKEFLEHSEENLQTTAPPTTPAGSESTLMTALLSGLVLVLIISCFLVYKAIKLRYMKKCSRLRFSSAA</sequence>
<keyword evidence="6" id="KW-0732">Signal</keyword>
<dbReference type="GO" id="GO:0012505">
    <property type="term" value="C:endomembrane system"/>
    <property type="evidence" value="ECO:0007669"/>
    <property type="project" value="UniProtKB-SubCell"/>
</dbReference>
<dbReference type="Pfam" id="PF00129">
    <property type="entry name" value="MHC_I"/>
    <property type="match status" value="1"/>
</dbReference>
<dbReference type="GO" id="GO:0001916">
    <property type="term" value="P:positive regulation of T cell mediated cytotoxicity"/>
    <property type="evidence" value="ECO:0007669"/>
    <property type="project" value="TreeGrafter"/>
</dbReference>
<feature type="chain" id="PRO_5015092181" description="MHC class I-like antigen recognition-like domain-containing protein" evidence="6">
    <location>
        <begin position="44"/>
        <end position="283"/>
    </location>
</feature>
<keyword evidence="5" id="KW-0472">Membrane</keyword>
<dbReference type="AlphaFoldDB" id="H0VNT3"/>
<comment type="subcellular location">
    <subcellularLocation>
        <location evidence="1">Endomembrane system</location>
    </subcellularLocation>
</comment>
<dbReference type="Bgee" id="ENSCPOG00000012605">
    <property type="expression patterns" value="Expressed in adrenal gland and 6 other cell types or tissues"/>
</dbReference>
<evidence type="ECO:0000256" key="4">
    <source>
        <dbReference type="ARBA" id="ARBA00023319"/>
    </source>
</evidence>
<dbReference type="InterPro" id="IPR011162">
    <property type="entry name" value="MHC_I/II-like_Ag-recog"/>
</dbReference>
<keyword evidence="9" id="KW-1185">Reference proteome</keyword>
<evidence type="ECO:0000313" key="9">
    <source>
        <dbReference type="Proteomes" id="UP000005447"/>
    </source>
</evidence>
<evidence type="ECO:0000256" key="3">
    <source>
        <dbReference type="ARBA" id="ARBA00023180"/>
    </source>
</evidence>
<evidence type="ECO:0000256" key="1">
    <source>
        <dbReference type="ARBA" id="ARBA00004308"/>
    </source>
</evidence>
<reference evidence="8" key="2">
    <citation type="submission" date="2025-05" db="UniProtKB">
        <authorList>
            <consortium name="Ensembl"/>
        </authorList>
    </citation>
    <scope>IDENTIFICATION</scope>
    <source>
        <strain evidence="8">2N</strain>
    </source>
</reference>
<dbReference type="GO" id="GO:0005615">
    <property type="term" value="C:extracellular space"/>
    <property type="evidence" value="ECO:0007669"/>
    <property type="project" value="TreeGrafter"/>
</dbReference>
<dbReference type="Ensembl" id="ENSCPOT00000044499.1">
    <property type="protein sequence ID" value="ENSCPOP00000021305.1"/>
    <property type="gene ID" value="ENSCPOG00000012605.4"/>
</dbReference>
<dbReference type="InterPro" id="IPR037055">
    <property type="entry name" value="MHC_I-like_Ag-recog_sf"/>
</dbReference>
<name>H0VNT3_CAVPO</name>
<dbReference type="Ensembl" id="ENSCPOT00000012726.3">
    <property type="protein sequence ID" value="ENSCPOP00000011340.3"/>
    <property type="gene ID" value="ENSCPOG00000012605.4"/>
</dbReference>
<keyword evidence="3" id="KW-0325">Glycoprotein</keyword>
<keyword evidence="2" id="KW-1064">Adaptive immunity</keyword>
<feature type="domain" description="MHC class I-like antigen recognition-like" evidence="7">
    <location>
        <begin position="51"/>
        <end position="227"/>
    </location>
</feature>
<evidence type="ECO:0000259" key="7">
    <source>
        <dbReference type="Pfam" id="PF00129"/>
    </source>
</evidence>
<dbReference type="GO" id="GO:0009897">
    <property type="term" value="C:external side of plasma membrane"/>
    <property type="evidence" value="ECO:0007669"/>
    <property type="project" value="TreeGrafter"/>
</dbReference>
<dbReference type="Proteomes" id="UP000005447">
    <property type="component" value="Unassembled WGS sequence"/>
</dbReference>
<dbReference type="OMA" id="SWQFSLD"/>
<dbReference type="SUPFAM" id="SSF54452">
    <property type="entry name" value="MHC antigen-recognition domain"/>
    <property type="match status" value="1"/>
</dbReference>
<dbReference type="eggNOG" id="ENOG502TM6M">
    <property type="taxonomic scope" value="Eukaryota"/>
</dbReference>
<evidence type="ECO:0000256" key="6">
    <source>
        <dbReference type="SAM" id="SignalP"/>
    </source>
</evidence>
<dbReference type="GO" id="GO:0002250">
    <property type="term" value="P:adaptive immune response"/>
    <property type="evidence" value="ECO:0007669"/>
    <property type="project" value="UniProtKB-KW"/>
</dbReference>
<evidence type="ECO:0000313" key="8">
    <source>
        <dbReference type="Ensembl" id="ENSCPOP00000012127.3"/>
    </source>
</evidence>
<keyword evidence="5" id="KW-1133">Transmembrane helix</keyword>
<dbReference type="GO" id="GO:0002476">
    <property type="term" value="P:antigen processing and presentation of endogenous peptide antigen via MHC class Ib"/>
    <property type="evidence" value="ECO:0007669"/>
    <property type="project" value="TreeGrafter"/>
</dbReference>
<reference evidence="9" key="1">
    <citation type="journal article" date="2011" name="Nature">
        <title>A high-resolution map of human evolutionary constraint using 29 mammals.</title>
        <authorList>
            <person name="Lindblad-Toh K."/>
            <person name="Garber M."/>
            <person name="Zuk O."/>
            <person name="Lin M.F."/>
            <person name="Parker B.J."/>
            <person name="Washietl S."/>
            <person name="Kheradpour P."/>
            <person name="Ernst J."/>
            <person name="Jordan G."/>
            <person name="Mauceli E."/>
            <person name="Ward L.D."/>
            <person name="Lowe C.B."/>
            <person name="Holloway A.K."/>
            <person name="Clamp M."/>
            <person name="Gnerre S."/>
            <person name="Alfoldi J."/>
            <person name="Beal K."/>
            <person name="Chang J."/>
            <person name="Clawson H."/>
            <person name="Cuff J."/>
            <person name="Di Palma F."/>
            <person name="Fitzgerald S."/>
            <person name="Flicek P."/>
            <person name="Guttman M."/>
            <person name="Hubisz M.J."/>
            <person name="Jaffe D.B."/>
            <person name="Jungreis I."/>
            <person name="Kent W.J."/>
            <person name="Kostka D."/>
            <person name="Lara M."/>
            <person name="Martins A.L."/>
            <person name="Massingham T."/>
            <person name="Moltke I."/>
            <person name="Raney B.J."/>
            <person name="Rasmussen M.D."/>
            <person name="Robinson J."/>
            <person name="Stark A."/>
            <person name="Vilella A.J."/>
            <person name="Wen J."/>
            <person name="Xie X."/>
            <person name="Zody M.C."/>
            <person name="Baldwin J."/>
            <person name="Bloom T."/>
            <person name="Chin C.W."/>
            <person name="Heiman D."/>
            <person name="Nicol R."/>
            <person name="Nusbaum C."/>
            <person name="Young S."/>
            <person name="Wilkinson J."/>
            <person name="Worley K.C."/>
            <person name="Kovar C.L."/>
            <person name="Muzny D.M."/>
            <person name="Gibbs R.A."/>
            <person name="Cree A."/>
            <person name="Dihn H.H."/>
            <person name="Fowler G."/>
            <person name="Jhangiani S."/>
            <person name="Joshi V."/>
            <person name="Lee S."/>
            <person name="Lewis L.R."/>
            <person name="Nazareth L.V."/>
            <person name="Okwuonu G."/>
            <person name="Santibanez J."/>
            <person name="Warren W.C."/>
            <person name="Mardis E.R."/>
            <person name="Weinstock G.M."/>
            <person name="Wilson R.K."/>
            <person name="Delehaunty K."/>
            <person name="Dooling D."/>
            <person name="Fronik C."/>
            <person name="Fulton L."/>
            <person name="Fulton B."/>
            <person name="Graves T."/>
            <person name="Minx P."/>
            <person name="Sodergren E."/>
            <person name="Birney E."/>
            <person name="Margulies E.H."/>
            <person name="Herrero J."/>
            <person name="Green E.D."/>
            <person name="Haussler D."/>
            <person name="Siepel A."/>
            <person name="Goldman N."/>
            <person name="Pollard K.S."/>
            <person name="Pedersen J.S."/>
            <person name="Lander E.S."/>
            <person name="Kellis M."/>
        </authorList>
    </citation>
    <scope>NUCLEOTIDE SEQUENCE [LARGE SCALE GENOMIC DNA]</scope>
    <source>
        <strain evidence="9">2N</strain>
    </source>
</reference>
<dbReference type="VEuPathDB" id="HostDB:ENSCPOG00000012605"/>
<keyword evidence="5" id="KW-0812">Transmembrane</keyword>
<dbReference type="Gene3D" id="3.30.500.10">
    <property type="entry name" value="MHC class I-like antigen recognition-like"/>
    <property type="match status" value="1"/>
</dbReference>
<evidence type="ECO:0000256" key="2">
    <source>
        <dbReference type="ARBA" id="ARBA00023130"/>
    </source>
</evidence>
<keyword evidence="4" id="KW-0393">Immunoglobulin domain</keyword>
<feature type="signal peptide" evidence="6">
    <location>
        <begin position="1"/>
        <end position="43"/>
    </location>
</feature>
<evidence type="ECO:0000256" key="5">
    <source>
        <dbReference type="SAM" id="Phobius"/>
    </source>
</evidence>
<keyword evidence="2" id="KW-0391">Immunity</keyword>
<proteinExistence type="predicted"/>
<dbReference type="EMBL" id="AAKN02044025">
    <property type="status" value="NOT_ANNOTATED_CDS"/>
    <property type="molecule type" value="Genomic_DNA"/>
</dbReference>
<dbReference type="PANTHER" id="PTHR16675:SF268">
    <property type="entry name" value="UL16-BINDING PROTEIN 1"/>
    <property type="match status" value="1"/>
</dbReference>
<dbReference type="OrthoDB" id="9836934at2759"/>
<dbReference type="STRING" id="10141.ENSCPOP00000021305"/>
<dbReference type="Ensembl" id="ENSCPOT00000013602.3">
    <property type="protein sequence ID" value="ENSCPOP00000012127.3"/>
    <property type="gene ID" value="ENSCPOG00000012605.4"/>
</dbReference>